<dbReference type="InterPro" id="IPR027417">
    <property type="entry name" value="P-loop_NTPase"/>
</dbReference>
<name>A0A8S5Q8V0_9CAUD</name>
<evidence type="ECO:0000259" key="2">
    <source>
        <dbReference type="Pfam" id="PF20441"/>
    </source>
</evidence>
<dbReference type="EMBL" id="BK015600">
    <property type="protein sequence ID" value="DAE15227.1"/>
    <property type="molecule type" value="Genomic_DNA"/>
</dbReference>
<dbReference type="InterPro" id="IPR046461">
    <property type="entry name" value="TerL_ATPase"/>
</dbReference>
<evidence type="ECO:0000313" key="3">
    <source>
        <dbReference type="EMBL" id="DAE15227.1"/>
    </source>
</evidence>
<dbReference type="Gene3D" id="3.40.50.300">
    <property type="entry name" value="P-loop containing nucleotide triphosphate hydrolases"/>
    <property type="match status" value="1"/>
</dbReference>
<feature type="domain" description="Terminase large subunit-like endonuclease" evidence="2">
    <location>
        <begin position="252"/>
        <end position="371"/>
    </location>
</feature>
<evidence type="ECO:0000259" key="1">
    <source>
        <dbReference type="Pfam" id="PF03354"/>
    </source>
</evidence>
<dbReference type="Pfam" id="PF20441">
    <property type="entry name" value="TerL_nuclease"/>
    <property type="match status" value="1"/>
</dbReference>
<proteinExistence type="predicted"/>
<dbReference type="InterPro" id="IPR046462">
    <property type="entry name" value="TerL_nuclease"/>
</dbReference>
<dbReference type="PANTHER" id="PTHR41287">
    <property type="match status" value="1"/>
</dbReference>
<feature type="domain" description="Terminase large subunit-like ATPase" evidence="1">
    <location>
        <begin position="78"/>
        <end position="234"/>
    </location>
</feature>
<organism evidence="3">
    <name type="scientific">Siphoviridae sp. ctK9J6</name>
    <dbReference type="NCBI Taxonomy" id="2825437"/>
    <lineage>
        <taxon>Viruses</taxon>
        <taxon>Duplodnaviria</taxon>
        <taxon>Heunggongvirae</taxon>
        <taxon>Uroviricota</taxon>
        <taxon>Caudoviricetes</taxon>
    </lineage>
</organism>
<dbReference type="PANTHER" id="PTHR41287:SF1">
    <property type="entry name" value="PROTEIN YMFN"/>
    <property type="match status" value="1"/>
</dbReference>
<dbReference type="InterPro" id="IPR005021">
    <property type="entry name" value="Terminase_largesu-like"/>
</dbReference>
<accession>A0A8S5Q8V0</accession>
<dbReference type="Pfam" id="PF03354">
    <property type="entry name" value="TerL_ATPase"/>
    <property type="match status" value="1"/>
</dbReference>
<sequence>MTNCKVIDDYIDLVKSGKYRVCREQIQLIKFVENVFENEEIYVDEEQLEKYLALQKYFPYQLFEWEKFCFALHNCTYSAPGVLRFPDLVLIVGRGTGKNGYLGFEDFALLTPINGIKNYDIDICATSEDQATITFNDIYNVLEDNKAKMQKHFKWTKTRIVNIKTNSVLRYRTSNSDTKDGGRPGKVDFDEKHAYENYKLIDVFVTGLGKKPLPRTTTTTTMGYVRDGPLDQEFARGLEVLNGDASDNGTLYFICRLNDEKEVHDERNWYKANPSLQYFPNLLRELRKEYEKWKIDPNNNSSFMTKRMNLPQGTEANPVTSWDNIKATNRPLPDLEGKPCVFGIDYTKTTDFLGIGLMFLVDGSIVWKPFSWYCSQSADLGRIKFPYTQQPDLKRVDGAEIPPEIVADWLRNQKEHYNIIGGALDNYRYTLLKEPLMQLGFECDRKGQNNLKLVRPSDKMLVAPLIASDFANHRIVWGDSALMRWYTNNTSAVEDKNGNIIYGKIEPKSRKTDGFMAFVAAYTQLDLLKQNQPMTVDEIENCFNAIVF</sequence>
<protein>
    <submittedName>
        <fullName evidence="3">Large Terminase</fullName>
    </submittedName>
</protein>
<reference evidence="3" key="1">
    <citation type="journal article" date="2021" name="Proc. Natl. Acad. Sci. U.S.A.">
        <title>A Catalog of Tens of Thousands of Viruses from Human Metagenomes Reveals Hidden Associations with Chronic Diseases.</title>
        <authorList>
            <person name="Tisza M.J."/>
            <person name="Buck C.B."/>
        </authorList>
    </citation>
    <scope>NUCLEOTIDE SEQUENCE</scope>
    <source>
        <strain evidence="3">CtK9J6</strain>
    </source>
</reference>
<dbReference type="GO" id="GO:0004519">
    <property type="term" value="F:endonuclease activity"/>
    <property type="evidence" value="ECO:0007669"/>
    <property type="project" value="InterPro"/>
</dbReference>